<reference evidence="8 9" key="1">
    <citation type="submission" date="2020-10" db="EMBL/GenBank/DDBJ databases">
        <authorList>
            <person name="Klimov P.B."/>
            <person name="Dyachkov S.M."/>
            <person name="Chetverikov P.E."/>
        </authorList>
    </citation>
    <scope>NUCLEOTIDE SEQUENCE [LARGE SCALE GENOMIC DNA]</scope>
    <source>
        <strain evidence="8">BMOC 18-1129-001#AD2665</strain>
        <tissue evidence="8">Entire mites</tissue>
    </source>
</reference>
<dbReference type="PANTHER" id="PTHR21141">
    <property type="entry name" value="60S ACIDIC RIBOSOMAL PROTEIN FAMILY MEMBER"/>
    <property type="match status" value="1"/>
</dbReference>
<dbReference type="EMBL" id="JAIFTH010000441">
    <property type="protein sequence ID" value="KAG9509507.1"/>
    <property type="molecule type" value="Genomic_DNA"/>
</dbReference>
<comment type="function">
    <text evidence="1">Plays an important role in the elongation step of protein synthesis.</text>
</comment>
<keyword evidence="3 8" id="KW-0689">Ribosomal protein</keyword>
<evidence type="ECO:0000256" key="2">
    <source>
        <dbReference type="ARBA" id="ARBA00005436"/>
    </source>
</evidence>
<dbReference type="Gene3D" id="1.10.10.1410">
    <property type="match status" value="1"/>
</dbReference>
<evidence type="ECO:0000256" key="4">
    <source>
        <dbReference type="ARBA" id="ARBA00023274"/>
    </source>
</evidence>
<evidence type="ECO:0000313" key="9">
    <source>
        <dbReference type="Proteomes" id="UP000825002"/>
    </source>
</evidence>
<evidence type="ECO:0000256" key="6">
    <source>
        <dbReference type="ARBA" id="ARBA00035443"/>
    </source>
</evidence>
<dbReference type="InterPro" id="IPR044076">
    <property type="entry name" value="Ribosomal_P2"/>
</dbReference>
<feature type="non-terminal residue" evidence="8">
    <location>
        <position position="1"/>
    </location>
</feature>
<dbReference type="CDD" id="cd05833">
    <property type="entry name" value="Ribosomal_P2"/>
    <property type="match status" value="1"/>
</dbReference>
<sequence length="110" mass="11441">MRYVAAYMLAVIGGNKSPSVDDLKRILGSVGIEADATITNKVVSELNGKTVEDLITKGSARLATIPSGGAALAAAPTAATSQAPSKVEEKPAKKEEEEEEDDDMGFGLFD</sequence>
<keyword evidence="9" id="KW-1185">Reference proteome</keyword>
<evidence type="ECO:0000256" key="3">
    <source>
        <dbReference type="ARBA" id="ARBA00022980"/>
    </source>
</evidence>
<accession>A0ABQ7S7W4</accession>
<organism evidence="8 9">
    <name type="scientific">Fragariocoptes setiger</name>
    <dbReference type="NCBI Taxonomy" id="1670756"/>
    <lineage>
        <taxon>Eukaryota</taxon>
        <taxon>Metazoa</taxon>
        <taxon>Ecdysozoa</taxon>
        <taxon>Arthropoda</taxon>
        <taxon>Chelicerata</taxon>
        <taxon>Arachnida</taxon>
        <taxon>Acari</taxon>
        <taxon>Acariformes</taxon>
        <taxon>Trombidiformes</taxon>
        <taxon>Prostigmata</taxon>
        <taxon>Eupodina</taxon>
        <taxon>Eriophyoidea</taxon>
        <taxon>Phytoptidae</taxon>
        <taxon>Fragariocoptes</taxon>
    </lineage>
</organism>
<comment type="similarity">
    <text evidence="2">Belongs to the eukaryotic ribosomal protein P1/P2 family.</text>
</comment>
<evidence type="ECO:0000256" key="7">
    <source>
        <dbReference type="SAM" id="MobiDB-lite"/>
    </source>
</evidence>
<gene>
    <name evidence="8" type="primary">rpp-2</name>
    <name evidence="8" type="ORF">GZH46_01971</name>
</gene>
<dbReference type="Proteomes" id="UP000825002">
    <property type="component" value="Unassembled WGS sequence"/>
</dbReference>
<dbReference type="GO" id="GO:0005840">
    <property type="term" value="C:ribosome"/>
    <property type="evidence" value="ECO:0007669"/>
    <property type="project" value="UniProtKB-KW"/>
</dbReference>
<evidence type="ECO:0000256" key="5">
    <source>
        <dbReference type="ARBA" id="ARBA00035301"/>
    </source>
</evidence>
<protein>
    <recommendedName>
        <fullName evidence="5">Large ribosomal subunit protein P2</fullName>
    </recommendedName>
    <alternativeName>
        <fullName evidence="6">60S acidic ribosomal protein P2</fullName>
    </alternativeName>
</protein>
<feature type="region of interest" description="Disordered" evidence="7">
    <location>
        <begin position="73"/>
        <end position="110"/>
    </location>
</feature>
<evidence type="ECO:0000256" key="1">
    <source>
        <dbReference type="ARBA" id="ARBA00003362"/>
    </source>
</evidence>
<dbReference type="InterPro" id="IPR038716">
    <property type="entry name" value="P1/P2_N_sf"/>
</dbReference>
<proteinExistence type="inferred from homology"/>
<dbReference type="InterPro" id="IPR027534">
    <property type="entry name" value="Ribosomal_P1/P2"/>
</dbReference>
<dbReference type="HAMAP" id="MF_01478">
    <property type="entry name" value="Ribosomal_L12_arch"/>
    <property type="match status" value="1"/>
</dbReference>
<keyword evidence="4" id="KW-0687">Ribonucleoprotein</keyword>
<evidence type="ECO:0000313" key="8">
    <source>
        <dbReference type="EMBL" id="KAG9509507.1"/>
    </source>
</evidence>
<comment type="caution">
    <text evidence="8">The sequence shown here is derived from an EMBL/GenBank/DDBJ whole genome shotgun (WGS) entry which is preliminary data.</text>
</comment>
<feature type="compositionally biased region" description="Basic and acidic residues" evidence="7">
    <location>
        <begin position="86"/>
        <end position="95"/>
    </location>
</feature>
<name>A0ABQ7S7W4_9ACAR</name>
<feature type="compositionally biased region" description="Low complexity" evidence="7">
    <location>
        <begin position="73"/>
        <end position="85"/>
    </location>
</feature>
<dbReference type="Pfam" id="PF00428">
    <property type="entry name" value="Ribosomal_60s"/>
    <property type="match status" value="1"/>
</dbReference>
<dbReference type="PANTHER" id="PTHR21141:SF5">
    <property type="entry name" value="LARGE RIBOSOMAL SUBUNIT PROTEIN P2"/>
    <property type="match status" value="1"/>
</dbReference>